<evidence type="ECO:0000259" key="9">
    <source>
        <dbReference type="Pfam" id="PF12704"/>
    </source>
</evidence>
<gene>
    <name evidence="10" type="ORF">Vau01_064820</name>
</gene>
<evidence type="ECO:0000256" key="2">
    <source>
        <dbReference type="ARBA" id="ARBA00022475"/>
    </source>
</evidence>
<dbReference type="InterPro" id="IPR025857">
    <property type="entry name" value="MacB_PCD"/>
</dbReference>
<dbReference type="Pfam" id="PF12704">
    <property type="entry name" value="MacB_PCD"/>
    <property type="match status" value="1"/>
</dbReference>
<keyword evidence="2" id="KW-1003">Cell membrane</keyword>
<accession>A0A8J3Z7U3</accession>
<evidence type="ECO:0000256" key="3">
    <source>
        <dbReference type="ARBA" id="ARBA00022692"/>
    </source>
</evidence>
<feature type="transmembrane region" description="Helical" evidence="7">
    <location>
        <begin position="787"/>
        <end position="807"/>
    </location>
</feature>
<feature type="transmembrane region" description="Helical" evidence="7">
    <location>
        <begin position="286"/>
        <end position="319"/>
    </location>
</feature>
<evidence type="ECO:0000256" key="1">
    <source>
        <dbReference type="ARBA" id="ARBA00004651"/>
    </source>
</evidence>
<evidence type="ECO:0000313" key="11">
    <source>
        <dbReference type="Proteomes" id="UP000612585"/>
    </source>
</evidence>
<dbReference type="InterPro" id="IPR050250">
    <property type="entry name" value="Macrolide_Exporter_MacB"/>
</dbReference>
<evidence type="ECO:0000313" key="10">
    <source>
        <dbReference type="EMBL" id="GIJ58966.1"/>
    </source>
</evidence>
<keyword evidence="3 7" id="KW-0812">Transmembrane</keyword>
<reference evidence="10" key="1">
    <citation type="submission" date="2021-01" db="EMBL/GenBank/DDBJ databases">
        <title>Whole genome shotgun sequence of Virgisporangium aurantiacum NBRC 16421.</title>
        <authorList>
            <person name="Komaki H."/>
            <person name="Tamura T."/>
        </authorList>
    </citation>
    <scope>NUCLEOTIDE SEQUENCE</scope>
    <source>
        <strain evidence="10">NBRC 16421</strain>
    </source>
</reference>
<dbReference type="GO" id="GO:0005886">
    <property type="term" value="C:plasma membrane"/>
    <property type="evidence" value="ECO:0007669"/>
    <property type="project" value="UniProtKB-SubCell"/>
</dbReference>
<feature type="domain" description="ABC3 transporter permease C-terminal" evidence="8">
    <location>
        <begin position="697"/>
        <end position="816"/>
    </location>
</feature>
<comment type="caution">
    <text evidence="10">The sequence shown here is derived from an EMBL/GenBank/DDBJ whole genome shotgun (WGS) entry which is preliminary data.</text>
</comment>
<proteinExistence type="inferred from homology"/>
<dbReference type="PANTHER" id="PTHR30572:SF4">
    <property type="entry name" value="ABC TRANSPORTER PERMEASE YTRF"/>
    <property type="match status" value="1"/>
</dbReference>
<evidence type="ECO:0000256" key="7">
    <source>
        <dbReference type="SAM" id="Phobius"/>
    </source>
</evidence>
<feature type="domain" description="MacB-like periplasmic core" evidence="9">
    <location>
        <begin position="9"/>
        <end position="202"/>
    </location>
</feature>
<feature type="transmembrane region" description="Helical" evidence="7">
    <location>
        <begin position="690"/>
        <end position="718"/>
    </location>
</feature>
<dbReference type="PANTHER" id="PTHR30572">
    <property type="entry name" value="MEMBRANE COMPONENT OF TRANSPORTER-RELATED"/>
    <property type="match status" value="1"/>
</dbReference>
<evidence type="ECO:0000256" key="4">
    <source>
        <dbReference type="ARBA" id="ARBA00022989"/>
    </source>
</evidence>
<comment type="similarity">
    <text evidence="6">Belongs to the ABC-4 integral membrane protein family.</text>
</comment>
<feature type="domain" description="ABC3 transporter permease C-terminal" evidence="8">
    <location>
        <begin position="243"/>
        <end position="361"/>
    </location>
</feature>
<dbReference type="GO" id="GO:0022857">
    <property type="term" value="F:transmembrane transporter activity"/>
    <property type="evidence" value="ECO:0007669"/>
    <property type="project" value="TreeGrafter"/>
</dbReference>
<dbReference type="AlphaFoldDB" id="A0A8J3Z7U3"/>
<dbReference type="Proteomes" id="UP000612585">
    <property type="component" value="Unassembled WGS sequence"/>
</dbReference>
<feature type="transmembrane region" description="Helical" evidence="7">
    <location>
        <begin position="414"/>
        <end position="439"/>
    </location>
</feature>
<dbReference type="InterPro" id="IPR003838">
    <property type="entry name" value="ABC3_permease_C"/>
</dbReference>
<feature type="transmembrane region" description="Helical" evidence="7">
    <location>
        <begin position="739"/>
        <end position="767"/>
    </location>
</feature>
<dbReference type="EMBL" id="BOPG01000044">
    <property type="protein sequence ID" value="GIJ58966.1"/>
    <property type="molecule type" value="Genomic_DNA"/>
</dbReference>
<keyword evidence="11" id="KW-1185">Reference proteome</keyword>
<feature type="transmembrane region" description="Helical" evidence="7">
    <location>
        <begin position="481"/>
        <end position="502"/>
    </location>
</feature>
<evidence type="ECO:0000256" key="5">
    <source>
        <dbReference type="ARBA" id="ARBA00023136"/>
    </source>
</evidence>
<name>A0A8J3Z7U3_9ACTN</name>
<keyword evidence="4 7" id="KW-1133">Transmembrane helix</keyword>
<comment type="subcellular location">
    <subcellularLocation>
        <location evidence="1">Cell membrane</location>
        <topology evidence="1">Multi-pass membrane protein</topology>
    </subcellularLocation>
</comment>
<protein>
    <submittedName>
        <fullName evidence="10">ABC transporter permease</fullName>
    </submittedName>
</protein>
<sequence>MRQNLSRLLLSATAVVLGVAFVAGTLLFSDGLTAGLADWVGRLDRGVDVDVSSIDALDDATVARVRALDGVRAAEILRTAAGVGLVGPDGRKISGTHFAVTVPRDPALRSYDVTSGRLPETTGEAVLDAETARERRIRVGDEIRVGGRSAAVPFRVVGVVDIEGSAVDVGTAVVGLTLADVRPLTDEPGSDRLVVAATSGATDLVPRVKAVTGGTVRTHRQLVDANLDVALGDLRQFQAGMLAFALVSVLVAAFVIANTFTIVLAQRSRESAMLRMLGASRRQLFAASLAESSAVGVLASVAGVLLGFGIAAAIGAVYGALTGGPATGPRLSLVSALVPVLTGTAVTVGAAVMPAWRASRVAPVQALSDAALHPGQGARRGRLFLGAAVLAAGVLVLALRASILVVVAGGAVTFLGLVLFGPVLVPAVIRAAAWPLAALAGRRPRGRRAAQRPAGAARPLARMARLVGLAVADAGRNPRRVASTAMALVIGIGLVSAFAVGARSVREGAARAIDARYGAAFLITSFGGDLPPELIGRLRAEPGLGTVALHFFHHDEALDADVTAADPALLARAQRPASGDIRALAAGGAVVRNIPGARPGGAVTVDGRELRVVAVLAKSPGRAEIFLTEGDFTAFYPNVRSDLAELEPATGVSTDAARSAIDRVLADYPAVDLQDRASFKEAQSRGIDQALGFVTALLALAVLISLIGVANTLTLSVVERTREHALLRALGLTTRQLRWLLAIEAMLVALAGAILGVAMGIGVIASAMGALSASNAGTASFHLVLPWNHLALILLGAAAAAVPASILPARRALRQPVVTSLTA</sequence>
<dbReference type="Pfam" id="PF02687">
    <property type="entry name" value="FtsX"/>
    <property type="match status" value="2"/>
</dbReference>
<feature type="transmembrane region" description="Helical" evidence="7">
    <location>
        <begin position="241"/>
        <end position="265"/>
    </location>
</feature>
<evidence type="ECO:0000256" key="6">
    <source>
        <dbReference type="ARBA" id="ARBA00038076"/>
    </source>
</evidence>
<organism evidence="10 11">
    <name type="scientific">Virgisporangium aurantiacum</name>
    <dbReference type="NCBI Taxonomy" id="175570"/>
    <lineage>
        <taxon>Bacteria</taxon>
        <taxon>Bacillati</taxon>
        <taxon>Actinomycetota</taxon>
        <taxon>Actinomycetes</taxon>
        <taxon>Micromonosporales</taxon>
        <taxon>Micromonosporaceae</taxon>
        <taxon>Virgisporangium</taxon>
    </lineage>
</organism>
<feature type="transmembrane region" description="Helical" evidence="7">
    <location>
        <begin position="331"/>
        <end position="352"/>
    </location>
</feature>
<feature type="transmembrane region" description="Helical" evidence="7">
    <location>
        <begin position="383"/>
        <end position="408"/>
    </location>
</feature>
<evidence type="ECO:0000259" key="8">
    <source>
        <dbReference type="Pfam" id="PF02687"/>
    </source>
</evidence>
<keyword evidence="5 7" id="KW-0472">Membrane</keyword>